<keyword evidence="7 12" id="KW-0479">Metal-binding</keyword>
<dbReference type="PANTHER" id="PTHR31683">
    <property type="entry name" value="PECTATE LYASE 18-RELATED"/>
    <property type="match status" value="1"/>
</dbReference>
<dbReference type="Proteomes" id="UP001154282">
    <property type="component" value="Unassembled WGS sequence"/>
</dbReference>
<evidence type="ECO:0000256" key="5">
    <source>
        <dbReference type="ARBA" id="ARBA00012272"/>
    </source>
</evidence>
<evidence type="ECO:0000256" key="1">
    <source>
        <dbReference type="ARBA" id="ARBA00000695"/>
    </source>
</evidence>
<keyword evidence="10" id="KW-0325">Glycoprotein</keyword>
<feature type="chain" id="PRO_5043085065" description="Pectate lyase" evidence="12">
    <location>
        <begin position="23"/>
        <end position="448"/>
    </location>
</feature>
<dbReference type="SUPFAM" id="SSF51126">
    <property type="entry name" value="Pectin lyase-like"/>
    <property type="match status" value="1"/>
</dbReference>
<keyword evidence="16" id="KW-1185">Reference proteome</keyword>
<accession>A0AAV0IQS7</accession>
<organism evidence="15 16">
    <name type="scientific">Linum tenue</name>
    <dbReference type="NCBI Taxonomy" id="586396"/>
    <lineage>
        <taxon>Eukaryota</taxon>
        <taxon>Viridiplantae</taxon>
        <taxon>Streptophyta</taxon>
        <taxon>Embryophyta</taxon>
        <taxon>Tracheophyta</taxon>
        <taxon>Spermatophyta</taxon>
        <taxon>Magnoliopsida</taxon>
        <taxon>eudicotyledons</taxon>
        <taxon>Gunneridae</taxon>
        <taxon>Pentapetalae</taxon>
        <taxon>rosids</taxon>
        <taxon>fabids</taxon>
        <taxon>Malpighiales</taxon>
        <taxon>Linaceae</taxon>
        <taxon>Linum</taxon>
    </lineage>
</organism>
<dbReference type="InterPro" id="IPR007524">
    <property type="entry name" value="Pec_lyase_N"/>
</dbReference>
<evidence type="ECO:0000256" key="12">
    <source>
        <dbReference type="RuleBase" id="RU361123"/>
    </source>
</evidence>
<comment type="catalytic activity">
    <reaction evidence="1 12">
        <text>Eliminative cleavage of (1-&gt;4)-alpha-D-galacturonan to give oligosaccharides with 4-deoxy-alpha-D-galact-4-enuronosyl groups at their non-reducing ends.</text>
        <dbReference type="EC" id="4.2.2.2"/>
    </reaction>
</comment>
<protein>
    <recommendedName>
        <fullName evidence="5 12">Pectate lyase</fullName>
        <ecNumber evidence="5 12">4.2.2.2</ecNumber>
    </recommendedName>
</protein>
<dbReference type="InterPro" id="IPR018082">
    <property type="entry name" value="AmbAllergen"/>
</dbReference>
<evidence type="ECO:0000259" key="14">
    <source>
        <dbReference type="SMART" id="SM00656"/>
    </source>
</evidence>
<proteinExistence type="inferred from homology"/>
<dbReference type="GO" id="GO:0030570">
    <property type="term" value="F:pectate lyase activity"/>
    <property type="evidence" value="ECO:0007669"/>
    <property type="project" value="UniProtKB-EC"/>
</dbReference>
<dbReference type="Pfam" id="PF00544">
    <property type="entry name" value="Pectate_lyase_4"/>
    <property type="match status" value="1"/>
</dbReference>
<keyword evidence="6" id="KW-0964">Secreted</keyword>
<keyword evidence="6" id="KW-0134">Cell wall</keyword>
<dbReference type="EC" id="4.2.2.2" evidence="5 12"/>
<evidence type="ECO:0000313" key="16">
    <source>
        <dbReference type="Proteomes" id="UP001154282"/>
    </source>
</evidence>
<dbReference type="PRINTS" id="PR00807">
    <property type="entry name" value="AMBALLERGEN"/>
</dbReference>
<keyword evidence="8 12" id="KW-0732">Signal</keyword>
<evidence type="ECO:0000256" key="7">
    <source>
        <dbReference type="ARBA" id="ARBA00022723"/>
    </source>
</evidence>
<dbReference type="AlphaFoldDB" id="A0AAV0IQS7"/>
<feature type="region of interest" description="Disordered" evidence="13">
    <location>
        <begin position="74"/>
        <end position="97"/>
    </location>
</feature>
<sequence length="448" mass="49137">MGTLLFVLVVTLFSGVVTLSTAAEAPDASPAGQVTDEEYWSRRAKQAHENAQAAYHPDPVQVADHLNGKVHEALAEQDNSTRRGLGQKSGGGKGSACQATNPIDWCWRCDKNWAANRKRLADCAMGFARGTTGGKDGEFYVVTDPSDADAVNPKPGTLRHAVIQNRPLWITFARSMVIVLSQELMINSNKTIDARGANVHIANGGQLTLQFVDNVIIHGLHIHDTQPCPGGMIRSSEDHFGFRTRSDGDGVSLFGATNIWIDHLSMSNCADGLIDVIMKSTAVTISNCHFTRHNDVMLFGASDEETQDKVMQITLAFNHFGRGLVQRMPRLRFGFAHVVNNDYTHWEMYAVGGNSNPTILSQGNRFIAPPNAACKEVTKREYTPESVWKSWNWRSEEDLLDNGAIFIQSGGPICRLDQKTTIKAQHGKFASRMTRSAGALDCAVNRPC</sequence>
<dbReference type="SMART" id="SM00656">
    <property type="entry name" value="Amb_all"/>
    <property type="match status" value="1"/>
</dbReference>
<evidence type="ECO:0000256" key="13">
    <source>
        <dbReference type="SAM" id="MobiDB-lite"/>
    </source>
</evidence>
<evidence type="ECO:0000256" key="4">
    <source>
        <dbReference type="ARBA" id="ARBA00010980"/>
    </source>
</evidence>
<name>A0AAV0IQS7_9ROSI</name>
<dbReference type="InterPro" id="IPR012334">
    <property type="entry name" value="Pectin_lyas_fold"/>
</dbReference>
<evidence type="ECO:0000256" key="2">
    <source>
        <dbReference type="ARBA" id="ARBA00004191"/>
    </source>
</evidence>
<dbReference type="Pfam" id="PF04431">
    <property type="entry name" value="Pec_lyase_N"/>
    <property type="match status" value="1"/>
</dbReference>
<dbReference type="InterPro" id="IPR002022">
    <property type="entry name" value="Pec_lyase"/>
</dbReference>
<dbReference type="InterPro" id="IPR045032">
    <property type="entry name" value="PEL"/>
</dbReference>
<comment type="similarity">
    <text evidence="4 12">Belongs to the polysaccharide lyase 1 family.</text>
</comment>
<feature type="signal peptide" evidence="12">
    <location>
        <begin position="1"/>
        <end position="22"/>
    </location>
</feature>
<dbReference type="GO" id="GO:0046872">
    <property type="term" value="F:metal ion binding"/>
    <property type="evidence" value="ECO:0007669"/>
    <property type="project" value="UniProtKB-KW"/>
</dbReference>
<dbReference type="EMBL" id="CAMGYJ010000004">
    <property type="protein sequence ID" value="CAI0399313.1"/>
    <property type="molecule type" value="Genomic_DNA"/>
</dbReference>
<evidence type="ECO:0000256" key="6">
    <source>
        <dbReference type="ARBA" id="ARBA00022512"/>
    </source>
</evidence>
<keyword evidence="11 12" id="KW-0456">Lyase</keyword>
<evidence type="ECO:0000313" key="15">
    <source>
        <dbReference type="EMBL" id="CAI0399313.1"/>
    </source>
</evidence>
<evidence type="ECO:0000256" key="8">
    <source>
        <dbReference type="ARBA" id="ARBA00022729"/>
    </source>
</evidence>
<gene>
    <name evidence="15" type="ORF">LITE_LOCUS10249</name>
</gene>
<comment type="subcellular location">
    <subcellularLocation>
        <location evidence="2">Secreted</location>
        <location evidence="2">Cell wall</location>
    </subcellularLocation>
</comment>
<comment type="caution">
    <text evidence="15">The sequence shown here is derived from an EMBL/GenBank/DDBJ whole genome shotgun (WGS) entry which is preliminary data.</text>
</comment>
<evidence type="ECO:0000256" key="9">
    <source>
        <dbReference type="ARBA" id="ARBA00022837"/>
    </source>
</evidence>
<reference evidence="15" key="1">
    <citation type="submission" date="2022-08" db="EMBL/GenBank/DDBJ databases">
        <authorList>
            <person name="Gutierrez-Valencia J."/>
        </authorList>
    </citation>
    <scope>NUCLEOTIDE SEQUENCE</scope>
</reference>
<dbReference type="InterPro" id="IPR011050">
    <property type="entry name" value="Pectin_lyase_fold/virulence"/>
</dbReference>
<keyword evidence="9 12" id="KW-0106">Calcium</keyword>
<comment type="pathway">
    <text evidence="3 12">Glycan metabolism; pectin degradation; 2-dehydro-3-deoxy-D-gluconate from pectin: step 2/5.</text>
</comment>
<feature type="domain" description="Pectate lyase" evidence="14">
    <location>
        <begin position="175"/>
        <end position="372"/>
    </location>
</feature>
<evidence type="ECO:0000256" key="3">
    <source>
        <dbReference type="ARBA" id="ARBA00005220"/>
    </source>
</evidence>
<evidence type="ECO:0000256" key="10">
    <source>
        <dbReference type="ARBA" id="ARBA00023180"/>
    </source>
</evidence>
<dbReference type="Gene3D" id="2.160.20.10">
    <property type="entry name" value="Single-stranded right-handed beta-helix, Pectin lyase-like"/>
    <property type="match status" value="1"/>
</dbReference>
<dbReference type="PANTHER" id="PTHR31683:SF69">
    <property type="entry name" value="PECTATE LYASE 7-RELATED"/>
    <property type="match status" value="1"/>
</dbReference>
<comment type="cofactor">
    <cofactor evidence="12">
        <name>Ca(2+)</name>
        <dbReference type="ChEBI" id="CHEBI:29108"/>
    </cofactor>
    <text evidence="12">Binds 1 Ca(2+) ion. Required for its activity.</text>
</comment>
<evidence type="ECO:0000256" key="11">
    <source>
        <dbReference type="ARBA" id="ARBA00023239"/>
    </source>
</evidence>